<dbReference type="EMBL" id="CP017803">
    <property type="protein sequence ID" value="ATZ60293.1"/>
    <property type="molecule type" value="Genomic_DNA"/>
</dbReference>
<dbReference type="Gene3D" id="2.40.50.580">
    <property type="match status" value="1"/>
</dbReference>
<evidence type="ECO:0000259" key="3">
    <source>
        <dbReference type="Pfam" id="PF17746"/>
    </source>
</evidence>
<dbReference type="GeneID" id="35119229"/>
<dbReference type="Pfam" id="PF17746">
    <property type="entry name" value="SfsA_N"/>
    <property type="match status" value="1"/>
</dbReference>
<proteinExistence type="inferred from homology"/>
<reference evidence="4 5" key="1">
    <citation type="submission" date="2016-10" db="EMBL/GenBank/DDBJ databases">
        <authorList>
            <person name="Varghese N."/>
        </authorList>
    </citation>
    <scope>NUCLEOTIDE SEQUENCE [LARGE SCALE GENOMIC DNA]</scope>
    <source>
        <strain evidence="4 5">KB11</strain>
    </source>
</reference>
<dbReference type="AlphaFoldDB" id="A0A2H4U870"/>
<evidence type="ECO:0000313" key="5">
    <source>
        <dbReference type="Proteomes" id="UP000232133"/>
    </source>
</evidence>
<dbReference type="HAMAP" id="MF_00095">
    <property type="entry name" value="SfsA"/>
    <property type="match status" value="1"/>
</dbReference>
<feature type="domain" description="SfsA N-terminal OB" evidence="3">
    <location>
        <begin position="11"/>
        <end position="73"/>
    </location>
</feature>
<dbReference type="GO" id="GO:0003677">
    <property type="term" value="F:DNA binding"/>
    <property type="evidence" value="ECO:0007669"/>
    <property type="project" value="InterPro"/>
</dbReference>
<dbReference type="InterPro" id="IPR005224">
    <property type="entry name" value="SfsA"/>
</dbReference>
<dbReference type="InterPro" id="IPR040452">
    <property type="entry name" value="SfsA_C"/>
</dbReference>
<dbReference type="Gene3D" id="3.40.1350.60">
    <property type="match status" value="1"/>
</dbReference>
<evidence type="ECO:0000259" key="2">
    <source>
        <dbReference type="Pfam" id="PF03749"/>
    </source>
</evidence>
<feature type="domain" description="Sugar fermentation stimulation protein C-terminal" evidence="2">
    <location>
        <begin position="79"/>
        <end position="222"/>
    </location>
</feature>
<dbReference type="RefSeq" id="WP_100815715.1">
    <property type="nucleotide sequence ID" value="NZ_CP017803.1"/>
</dbReference>
<dbReference type="Pfam" id="PF03749">
    <property type="entry name" value="SfsA"/>
    <property type="match status" value="1"/>
</dbReference>
<dbReference type="PANTHER" id="PTHR30545:SF2">
    <property type="entry name" value="SUGAR FERMENTATION STIMULATION PROTEIN A"/>
    <property type="match status" value="1"/>
</dbReference>
<name>A0A2H4U870_METSM</name>
<dbReference type="CDD" id="cd22359">
    <property type="entry name" value="SfsA-like_bacterial"/>
    <property type="match status" value="1"/>
</dbReference>
<comment type="similarity">
    <text evidence="1">Belongs to the SfsA family.</text>
</comment>
<evidence type="ECO:0000256" key="1">
    <source>
        <dbReference type="HAMAP-Rule" id="MF_00095"/>
    </source>
</evidence>
<sequence length="242" mass="27297">MDYVKGIFKNRPNRFIAEVEVDGKIEIAHVPNTGRCKELLVDGAAVYLKPSDNPKRKTGFTLHFVVNKGELVSLYSQEANSIVYDAILNGKIKELQGYSYHQREKQVDDSRIDIYLANLEDDCCGMEFLVDSCYIEVKGVTLIVDGEARFPDAPTERGAKHLKELIKLKNDGNRAVAFFLIQHPAGNDFRPNWENDPKFSQTLVEAENAGVEILVYKCNNTLEGIELVPKSLDYDLNALKNK</sequence>
<organism evidence="4 5">
    <name type="scientific">Methanobrevibacter smithii</name>
    <dbReference type="NCBI Taxonomy" id="2173"/>
    <lineage>
        <taxon>Archaea</taxon>
        <taxon>Methanobacteriati</taxon>
        <taxon>Methanobacteriota</taxon>
        <taxon>Methanomada group</taxon>
        <taxon>Methanobacteria</taxon>
        <taxon>Methanobacteriales</taxon>
        <taxon>Methanobacteriaceae</taxon>
        <taxon>Methanobrevibacter</taxon>
    </lineage>
</organism>
<accession>A0A2H4U870</accession>
<dbReference type="InterPro" id="IPR041465">
    <property type="entry name" value="SfsA_N"/>
</dbReference>
<gene>
    <name evidence="1" type="primary">sfsA</name>
    <name evidence="4" type="ORF">BK798_07580</name>
</gene>
<dbReference type="Proteomes" id="UP000232133">
    <property type="component" value="Chromosome"/>
</dbReference>
<protein>
    <recommendedName>
        <fullName evidence="1">Sugar fermentation stimulation protein homolog</fullName>
    </recommendedName>
</protein>
<evidence type="ECO:0000313" key="4">
    <source>
        <dbReference type="EMBL" id="ATZ60293.1"/>
    </source>
</evidence>
<dbReference type="PANTHER" id="PTHR30545">
    <property type="entry name" value="SUGAR FERMENTATION STIMULATION PROTEIN A"/>
    <property type="match status" value="1"/>
</dbReference>
<dbReference type="NCBIfam" id="TIGR00230">
    <property type="entry name" value="sfsA"/>
    <property type="match status" value="1"/>
</dbReference>